<dbReference type="PANTHER" id="PTHR43033">
    <property type="entry name" value="TRNA(ILE)-LYSIDINE SYNTHASE-RELATED"/>
    <property type="match status" value="1"/>
</dbReference>
<evidence type="ECO:0000256" key="2">
    <source>
        <dbReference type="ARBA" id="ARBA00022694"/>
    </source>
</evidence>
<comment type="catalytic activity">
    <reaction evidence="5 6">
        <text>cytidine(34) in tRNA(Ile2) + L-lysine + ATP = lysidine(34) in tRNA(Ile2) + AMP + diphosphate + H(+)</text>
        <dbReference type="Rhea" id="RHEA:43744"/>
        <dbReference type="Rhea" id="RHEA-COMP:10625"/>
        <dbReference type="Rhea" id="RHEA-COMP:10670"/>
        <dbReference type="ChEBI" id="CHEBI:15378"/>
        <dbReference type="ChEBI" id="CHEBI:30616"/>
        <dbReference type="ChEBI" id="CHEBI:32551"/>
        <dbReference type="ChEBI" id="CHEBI:33019"/>
        <dbReference type="ChEBI" id="CHEBI:82748"/>
        <dbReference type="ChEBI" id="CHEBI:83665"/>
        <dbReference type="ChEBI" id="CHEBI:456215"/>
        <dbReference type="EC" id="6.3.4.19"/>
    </reaction>
</comment>
<evidence type="ECO:0000256" key="1">
    <source>
        <dbReference type="ARBA" id="ARBA00022598"/>
    </source>
</evidence>
<comment type="function">
    <text evidence="6">Ligates lysine onto the cytidine present at position 34 of the AUA codon-specific tRNA(Ile) that contains the anticodon CAU, in an ATP-dependent manner. Cytidine is converted to lysidine, thus changing the amino acid specificity of the tRNA from methionine to isoleucine.</text>
</comment>
<dbReference type="EC" id="6.3.4.19" evidence="6"/>
<dbReference type="Gene3D" id="3.40.50.620">
    <property type="entry name" value="HUPs"/>
    <property type="match status" value="1"/>
</dbReference>
<proteinExistence type="inferred from homology"/>
<comment type="similarity">
    <text evidence="6">Belongs to the tRNA(Ile)-lysidine synthase family.</text>
</comment>
<name>A0A1Y5T1C2_9RHOB</name>
<keyword evidence="9" id="KW-1185">Reference proteome</keyword>
<sequence>MRLTPDQLAAFGPDGGLVHFIDTAFSVPLPDKVGVAVSGGGDSMAVLHVAKAWSDLAGIPVEAVTVHHGLRIDAMQEAEAVAAFCAQAGIYHETLKWAGTEASGNIPAAAREARYRMMAEWAQARGIGGMLVGHTADDVAETFLMRLGRKAGVDGLSLMDVRFDRHGMRWARPFWQQNRADLRDYLRRHDVTWADDPTNEDETYDRPKARRALGVLAPLGITVDGLKDVALNILSARTALEYYAMQEAERAVTFSGGDVIIARTTFPDEIKRRLWLAALRHINGAGYAPRQSALGEMEQGLGSTGKHTLAGCLVTQSDTETRFSREFAACAGDMTWPHGAPSVLWDGRWEVTVEDSSRIVGNLTVRALGNAVSQVADWRETGLSRASLMASPAVFEGDRLQSAPVAGHNNGFRARIVAAFGSFLLSR</sequence>
<evidence type="ECO:0000256" key="5">
    <source>
        <dbReference type="ARBA" id="ARBA00048539"/>
    </source>
</evidence>
<dbReference type="GO" id="GO:0005524">
    <property type="term" value="F:ATP binding"/>
    <property type="evidence" value="ECO:0007669"/>
    <property type="project" value="UniProtKB-UniRule"/>
</dbReference>
<dbReference type="HAMAP" id="MF_01161">
    <property type="entry name" value="tRNA_Ile_lys_synt"/>
    <property type="match status" value="1"/>
</dbReference>
<feature type="binding site" evidence="6">
    <location>
        <begin position="38"/>
        <end position="43"/>
    </location>
    <ligand>
        <name>ATP</name>
        <dbReference type="ChEBI" id="CHEBI:30616"/>
    </ligand>
</feature>
<dbReference type="InterPro" id="IPR014729">
    <property type="entry name" value="Rossmann-like_a/b/a_fold"/>
</dbReference>
<evidence type="ECO:0000259" key="7">
    <source>
        <dbReference type="Pfam" id="PF01171"/>
    </source>
</evidence>
<dbReference type="InterPro" id="IPR012795">
    <property type="entry name" value="tRNA_Ile_lys_synt_N"/>
</dbReference>
<dbReference type="GO" id="GO:0005737">
    <property type="term" value="C:cytoplasm"/>
    <property type="evidence" value="ECO:0007669"/>
    <property type="project" value="UniProtKB-SubCell"/>
</dbReference>
<comment type="subcellular location">
    <subcellularLocation>
        <location evidence="6">Cytoplasm</location>
    </subcellularLocation>
</comment>
<dbReference type="PANTHER" id="PTHR43033:SF1">
    <property type="entry name" value="TRNA(ILE)-LYSIDINE SYNTHASE-RELATED"/>
    <property type="match status" value="1"/>
</dbReference>
<feature type="domain" description="tRNA(Ile)-lysidine/2-thiocytidine synthase N-terminal" evidence="7">
    <location>
        <begin position="33"/>
        <end position="211"/>
    </location>
</feature>
<dbReference type="OrthoDB" id="9807403at2"/>
<keyword evidence="3 6" id="KW-0547">Nucleotide-binding</keyword>
<evidence type="ECO:0000256" key="4">
    <source>
        <dbReference type="ARBA" id="ARBA00022840"/>
    </source>
</evidence>
<dbReference type="SUPFAM" id="SSF52402">
    <property type="entry name" value="Adenine nucleotide alpha hydrolases-like"/>
    <property type="match status" value="1"/>
</dbReference>
<protein>
    <recommendedName>
        <fullName evidence="6">tRNA(Ile)-lysidine synthase</fullName>
        <ecNumber evidence="6">6.3.4.19</ecNumber>
    </recommendedName>
    <alternativeName>
        <fullName evidence="6">tRNA(Ile)-2-lysyl-cytidine synthase</fullName>
    </alternativeName>
    <alternativeName>
        <fullName evidence="6">tRNA(Ile)-lysidine synthetase</fullName>
    </alternativeName>
</protein>
<accession>A0A1Y5T1C2</accession>
<dbReference type="CDD" id="cd01992">
    <property type="entry name" value="TilS_N"/>
    <property type="match status" value="1"/>
</dbReference>
<dbReference type="GO" id="GO:0006400">
    <property type="term" value="P:tRNA modification"/>
    <property type="evidence" value="ECO:0007669"/>
    <property type="project" value="UniProtKB-UniRule"/>
</dbReference>
<keyword evidence="2 6" id="KW-0819">tRNA processing</keyword>
<organism evidence="8 9">
    <name type="scientific">Pseudooctadecabacter jejudonensis</name>
    <dbReference type="NCBI Taxonomy" id="1391910"/>
    <lineage>
        <taxon>Bacteria</taxon>
        <taxon>Pseudomonadati</taxon>
        <taxon>Pseudomonadota</taxon>
        <taxon>Alphaproteobacteria</taxon>
        <taxon>Rhodobacterales</taxon>
        <taxon>Paracoccaceae</taxon>
        <taxon>Pseudooctadecabacter</taxon>
    </lineage>
</organism>
<evidence type="ECO:0000256" key="6">
    <source>
        <dbReference type="HAMAP-Rule" id="MF_01161"/>
    </source>
</evidence>
<evidence type="ECO:0000313" key="9">
    <source>
        <dbReference type="Proteomes" id="UP000193623"/>
    </source>
</evidence>
<dbReference type="InterPro" id="IPR011063">
    <property type="entry name" value="TilS/TtcA_N"/>
</dbReference>
<evidence type="ECO:0000256" key="3">
    <source>
        <dbReference type="ARBA" id="ARBA00022741"/>
    </source>
</evidence>
<dbReference type="RefSeq" id="WP_085864990.1">
    <property type="nucleotide sequence ID" value="NZ_FWFT01000004.1"/>
</dbReference>
<dbReference type="Proteomes" id="UP000193623">
    <property type="component" value="Unassembled WGS sequence"/>
</dbReference>
<keyword evidence="1 6" id="KW-0436">Ligase</keyword>
<dbReference type="GO" id="GO:0032267">
    <property type="term" value="F:tRNA(Ile)-lysidine synthase activity"/>
    <property type="evidence" value="ECO:0007669"/>
    <property type="project" value="UniProtKB-EC"/>
</dbReference>
<dbReference type="AlphaFoldDB" id="A0A1Y5T1C2"/>
<reference evidence="8 9" key="1">
    <citation type="submission" date="2017-03" db="EMBL/GenBank/DDBJ databases">
        <authorList>
            <person name="Afonso C.L."/>
            <person name="Miller P.J."/>
            <person name="Scott M.A."/>
            <person name="Spackman E."/>
            <person name="Goraichik I."/>
            <person name="Dimitrov K.M."/>
            <person name="Suarez D.L."/>
            <person name="Swayne D.E."/>
        </authorList>
    </citation>
    <scope>NUCLEOTIDE SEQUENCE [LARGE SCALE GENOMIC DNA]</scope>
    <source>
        <strain evidence="8 9">CECT 8397</strain>
    </source>
</reference>
<dbReference type="InterPro" id="IPR012094">
    <property type="entry name" value="tRNA_Ile_lys_synt"/>
</dbReference>
<keyword evidence="4 6" id="KW-0067">ATP-binding</keyword>
<gene>
    <name evidence="6 8" type="primary">tilS</name>
    <name evidence="8" type="ORF">PSJ8397_02589</name>
</gene>
<dbReference type="EMBL" id="FWFT01000004">
    <property type="protein sequence ID" value="SLN49841.1"/>
    <property type="molecule type" value="Genomic_DNA"/>
</dbReference>
<keyword evidence="6" id="KW-0963">Cytoplasm</keyword>
<dbReference type="Pfam" id="PF01171">
    <property type="entry name" value="ATP_bind_3"/>
    <property type="match status" value="1"/>
</dbReference>
<evidence type="ECO:0000313" key="8">
    <source>
        <dbReference type="EMBL" id="SLN49841.1"/>
    </source>
</evidence>
<dbReference type="NCBIfam" id="TIGR02432">
    <property type="entry name" value="lysidine_TilS_N"/>
    <property type="match status" value="1"/>
</dbReference>
<comment type="domain">
    <text evidence="6">The N-terminal region contains the highly conserved SGGXDS motif, predicted to be a P-loop motif involved in ATP binding.</text>
</comment>